<keyword evidence="2" id="KW-0973">c-di-GMP</keyword>
<evidence type="ECO:0000256" key="1">
    <source>
        <dbReference type="ARBA" id="ARBA00012282"/>
    </source>
</evidence>
<dbReference type="Pfam" id="PF00563">
    <property type="entry name" value="EAL"/>
    <property type="match status" value="1"/>
</dbReference>
<protein>
    <recommendedName>
        <fullName evidence="1">cyclic-guanylate-specific phosphodiesterase</fullName>
        <ecNumber evidence="1">3.1.4.52</ecNumber>
    </recommendedName>
</protein>
<feature type="domain" description="EAL" evidence="3">
    <location>
        <begin position="53"/>
        <end position="307"/>
    </location>
</feature>
<dbReference type="InterPro" id="IPR043128">
    <property type="entry name" value="Rev_trsase/Diguanyl_cyclase"/>
</dbReference>
<name>A0A7D9D321_9GAMM</name>
<dbReference type="FunFam" id="3.20.20.450:FF:000001">
    <property type="entry name" value="Cyclic di-GMP phosphodiesterase yahA"/>
    <property type="match status" value="1"/>
</dbReference>
<dbReference type="PROSITE" id="PS50883">
    <property type="entry name" value="EAL"/>
    <property type="match status" value="1"/>
</dbReference>
<dbReference type="PROSITE" id="PS50887">
    <property type="entry name" value="GGDEF"/>
    <property type="match status" value="1"/>
</dbReference>
<reference evidence="5" key="1">
    <citation type="submission" date="2019-07" db="EMBL/GenBank/DDBJ databases">
        <authorList>
            <person name="Weber M."/>
            <person name="Kostadinov I."/>
            <person name="Kostadinov D I."/>
        </authorList>
    </citation>
    <scope>NUCLEOTIDE SEQUENCE</scope>
    <source>
        <strain evidence="5">Gfbio:sag-sample-m06:053724c1-46a9-4a36-b237-ea2bf867836b</strain>
    </source>
</reference>
<dbReference type="EC" id="3.1.4.52" evidence="1"/>
<gene>
    <name evidence="5" type="ORF">JTBM06_V1_750001</name>
</gene>
<dbReference type="Gene3D" id="3.30.70.270">
    <property type="match status" value="1"/>
</dbReference>
<dbReference type="InterPro" id="IPR000160">
    <property type="entry name" value="GGDEF_dom"/>
</dbReference>
<dbReference type="SUPFAM" id="SSF55073">
    <property type="entry name" value="Nucleotide cyclase"/>
    <property type="match status" value="1"/>
</dbReference>
<dbReference type="PANTHER" id="PTHR33121">
    <property type="entry name" value="CYCLIC DI-GMP PHOSPHODIESTERASE PDEF"/>
    <property type="match status" value="1"/>
</dbReference>
<accession>A0A7D9D321</accession>
<dbReference type="InterPro" id="IPR035919">
    <property type="entry name" value="EAL_sf"/>
</dbReference>
<evidence type="ECO:0000313" key="5">
    <source>
        <dbReference type="EMBL" id="VUX56378.1"/>
    </source>
</evidence>
<dbReference type="InterPro" id="IPR001633">
    <property type="entry name" value="EAL_dom"/>
</dbReference>
<dbReference type="EMBL" id="LR633967">
    <property type="protein sequence ID" value="VUX56378.1"/>
    <property type="molecule type" value="Genomic_DNA"/>
</dbReference>
<dbReference type="SMART" id="SM00052">
    <property type="entry name" value="EAL"/>
    <property type="match status" value="1"/>
</dbReference>
<dbReference type="AlphaFoldDB" id="A0A7D9D321"/>
<dbReference type="SUPFAM" id="SSF141868">
    <property type="entry name" value="EAL domain-like"/>
    <property type="match status" value="1"/>
</dbReference>
<dbReference type="Gene3D" id="3.20.20.450">
    <property type="entry name" value="EAL domain"/>
    <property type="match status" value="1"/>
</dbReference>
<sequence length="318" mass="35679">MTASMGIASYPADAANVIDLIRNADAALYHSKKAGGNVFSYYRPEMNEAAVERLMTKSKLKRAFERNELLVHYQPKYNIETGLVTGAEALVRWELPDRGIIMPAEFIPIAEESSLIIEIGEWVLDRVCEDFRNWQRSVSPASRIAVNLSLKQLKQPNFVNRISSILRSYEVSPTSLELEITETTLMENPERTIKLLDELYSLGLHLAIDDFGTGYSSLSALQQFPISTLKIDKSFVRDVATSADDATIVGTIIHMGKSLKMDVVAEGVETQEQLKFLQQMDCTYVQGLLFGEPMSSEKYLELLLSQEQGTDEHRALFA</sequence>
<dbReference type="InterPro" id="IPR050706">
    <property type="entry name" value="Cyclic-di-GMP_PDE-like"/>
</dbReference>
<dbReference type="InterPro" id="IPR029787">
    <property type="entry name" value="Nucleotide_cyclase"/>
</dbReference>
<evidence type="ECO:0000256" key="2">
    <source>
        <dbReference type="ARBA" id="ARBA00022636"/>
    </source>
</evidence>
<dbReference type="CDD" id="cd01948">
    <property type="entry name" value="EAL"/>
    <property type="match status" value="1"/>
</dbReference>
<dbReference type="GO" id="GO:0071111">
    <property type="term" value="F:cyclic-guanylate-specific phosphodiesterase activity"/>
    <property type="evidence" value="ECO:0007669"/>
    <property type="project" value="UniProtKB-EC"/>
</dbReference>
<proteinExistence type="predicted"/>
<dbReference type="PANTHER" id="PTHR33121:SF70">
    <property type="entry name" value="SIGNALING PROTEIN YKOW"/>
    <property type="match status" value="1"/>
</dbReference>
<feature type="domain" description="GGDEF" evidence="4">
    <location>
        <begin position="1"/>
        <end position="44"/>
    </location>
</feature>
<organism evidence="5">
    <name type="scientific">uncultured Woeseiaceae bacterium</name>
    <dbReference type="NCBI Taxonomy" id="1983305"/>
    <lineage>
        <taxon>Bacteria</taxon>
        <taxon>Pseudomonadati</taxon>
        <taxon>Pseudomonadota</taxon>
        <taxon>Gammaproteobacteria</taxon>
        <taxon>Woeseiales</taxon>
        <taxon>Woeseiaceae</taxon>
        <taxon>environmental samples</taxon>
    </lineage>
</organism>
<evidence type="ECO:0000259" key="4">
    <source>
        <dbReference type="PROSITE" id="PS50887"/>
    </source>
</evidence>
<evidence type="ECO:0000259" key="3">
    <source>
        <dbReference type="PROSITE" id="PS50883"/>
    </source>
</evidence>